<dbReference type="PANTHER" id="PTHR33840">
    <property type="match status" value="1"/>
</dbReference>
<evidence type="ECO:0000256" key="1">
    <source>
        <dbReference type="SAM" id="MobiDB-lite"/>
    </source>
</evidence>
<dbReference type="RefSeq" id="WP_046210064.1">
    <property type="nucleotide sequence ID" value="NZ_BSKQ01000001.1"/>
</dbReference>
<dbReference type="STRING" id="481446.NIT7645_00933"/>
<reference evidence="3 4" key="1">
    <citation type="submission" date="2015-05" db="EMBL/GenBank/DDBJ databases">
        <authorList>
            <person name="Rodrigo-Torres Lidia"/>
            <person name="Arahal R.David."/>
        </authorList>
    </citation>
    <scope>NUCLEOTIDE SEQUENCE [LARGE SCALE GENOMIC DNA]</scope>
    <source>
        <strain evidence="3 4">CECT 7321</strain>
    </source>
</reference>
<dbReference type="OrthoDB" id="4378831at2"/>
<dbReference type="GeneID" id="78396333"/>
<evidence type="ECO:0000313" key="4">
    <source>
        <dbReference type="Proteomes" id="UP000043764"/>
    </source>
</evidence>
<sequence>MSLTQLSKRILGWLGRPLRSEHSAEAKLRGPVAHVIILDGTMSTLEPGRETHAGQLYRLCREMGAQVSVFYEAGIQWHSWRTTPDVMIGRGINRQIRRAYGYLASRYRPGDRIYLMGYSRGAYAVRSLAGVIDEVGLLTAEHATVRNIRTAYRHYQCGSPAVQGRVEISAEDGATRDVSVDATDGAPIGQGGAAAAFAARYCHKDVEIEMVGVWDTVKALGLRLPLLWRWAERRHGFHNHQLGRHVKHGYHALALDETRQVFAPVLWECPHGHDGKVEQVWFRGSHGDVGGQLGGFEEARPLANVSLIWMLERAEDCGLPLPRDWRMRFAVDPGAPSVGTWRGWGKIFLLRGKRRVGLDNSERLHSSVGANSSSKKLADWQSALSRP</sequence>
<gene>
    <name evidence="3" type="ORF">NIT7321_02536</name>
</gene>
<evidence type="ECO:0000259" key="2">
    <source>
        <dbReference type="Pfam" id="PF09994"/>
    </source>
</evidence>
<dbReference type="InterPro" id="IPR029058">
    <property type="entry name" value="AB_hydrolase_fold"/>
</dbReference>
<dbReference type="SUPFAM" id="SSF53474">
    <property type="entry name" value="alpha/beta-Hydrolases"/>
    <property type="match status" value="1"/>
</dbReference>
<dbReference type="PANTHER" id="PTHR33840:SF1">
    <property type="entry name" value="TLE1 PHOSPHOLIPASE DOMAIN-CONTAINING PROTEIN"/>
    <property type="match status" value="1"/>
</dbReference>
<dbReference type="Pfam" id="PF09994">
    <property type="entry name" value="T6SS_Tle1-like_cat"/>
    <property type="match status" value="1"/>
</dbReference>
<feature type="domain" description="T6SS Phospholipase effector Tle1-like catalytic" evidence="2">
    <location>
        <begin position="35"/>
        <end position="312"/>
    </location>
</feature>
<proteinExistence type="predicted"/>
<feature type="region of interest" description="Disordered" evidence="1">
    <location>
        <begin position="365"/>
        <end position="387"/>
    </location>
</feature>
<evidence type="ECO:0000313" key="3">
    <source>
        <dbReference type="EMBL" id="CRL11667.1"/>
    </source>
</evidence>
<organism evidence="3 4">
    <name type="scientific">Phaeobacter italicus</name>
    <dbReference type="NCBI Taxonomy" id="481446"/>
    <lineage>
        <taxon>Bacteria</taxon>
        <taxon>Pseudomonadati</taxon>
        <taxon>Pseudomonadota</taxon>
        <taxon>Alphaproteobacteria</taxon>
        <taxon>Rhodobacterales</taxon>
        <taxon>Roseobacteraceae</taxon>
        <taxon>Phaeobacter</taxon>
    </lineage>
</organism>
<keyword evidence="4" id="KW-1185">Reference proteome</keyword>
<dbReference type="EMBL" id="CVRL01000033">
    <property type="protein sequence ID" value="CRL11667.1"/>
    <property type="molecule type" value="Genomic_DNA"/>
</dbReference>
<dbReference type="InterPro" id="IPR018712">
    <property type="entry name" value="Tle1-like_cat"/>
</dbReference>
<name>A0A0H5DAJ2_9RHOB</name>
<dbReference type="Proteomes" id="UP000043764">
    <property type="component" value="Unassembled WGS sequence"/>
</dbReference>
<dbReference type="AlphaFoldDB" id="A0A0H5DAJ2"/>
<accession>A0A0H5DAJ2</accession>
<protein>
    <recommendedName>
        <fullName evidence="2">T6SS Phospholipase effector Tle1-like catalytic domain-containing protein</fullName>
    </recommendedName>
</protein>